<protein>
    <submittedName>
        <fullName evidence="5">Achaete-scute homolog 2</fullName>
    </submittedName>
</protein>
<dbReference type="SUPFAM" id="SSF47459">
    <property type="entry name" value="HLH, helix-loop-helix DNA-binding domain"/>
    <property type="match status" value="1"/>
</dbReference>
<sequence length="185" mass="21804">MENSQDSSFKADRYDFSAENTASRTRDDMCPNISFTSDTSAVTRRNERERNRVRLVNEGFTCLRQKIPFAHGKKRLSKVETLRYAVDYIKHLQCVIKEHDERFSGDVIEGQVRKTMLRLQGKDDRVSSDVNERTGRKTMLRLMSTRAQNRWKKLMENSRKIKSAHVQPTLRHRIREEDKRDGVIE</sequence>
<dbReference type="PANTHER" id="PTHR23349">
    <property type="entry name" value="BASIC HELIX-LOOP-HELIX TRANSCRIPTION FACTOR, TWIST"/>
    <property type="match status" value="1"/>
</dbReference>
<comment type="caution">
    <text evidence="5">The sequence shown here is derived from an EMBL/GenBank/DDBJ whole genome shotgun (WGS) entry which is preliminary data.</text>
</comment>
<proteinExistence type="predicted"/>
<dbReference type="Proteomes" id="UP001152795">
    <property type="component" value="Unassembled WGS sequence"/>
</dbReference>
<evidence type="ECO:0000256" key="2">
    <source>
        <dbReference type="ARBA" id="ARBA00022902"/>
    </source>
</evidence>
<dbReference type="GO" id="GO:0007399">
    <property type="term" value="P:nervous system development"/>
    <property type="evidence" value="ECO:0007669"/>
    <property type="project" value="UniProtKB-KW"/>
</dbReference>
<dbReference type="Pfam" id="PF00010">
    <property type="entry name" value="HLH"/>
    <property type="match status" value="1"/>
</dbReference>
<dbReference type="InterPro" id="IPR036638">
    <property type="entry name" value="HLH_DNA-bd_sf"/>
</dbReference>
<evidence type="ECO:0000313" key="5">
    <source>
        <dbReference type="EMBL" id="CAB4001068.1"/>
    </source>
</evidence>
<dbReference type="Gene3D" id="4.10.280.10">
    <property type="entry name" value="Helix-loop-helix DNA-binding domain"/>
    <property type="match status" value="1"/>
</dbReference>
<evidence type="ECO:0000313" key="6">
    <source>
        <dbReference type="Proteomes" id="UP001152795"/>
    </source>
</evidence>
<dbReference type="GO" id="GO:0005634">
    <property type="term" value="C:nucleus"/>
    <property type="evidence" value="ECO:0007669"/>
    <property type="project" value="UniProtKB-SubCell"/>
</dbReference>
<keyword evidence="2" id="KW-0524">Neurogenesis</keyword>
<name>A0A6S7IAU4_PARCT</name>
<dbReference type="InterPro" id="IPR011598">
    <property type="entry name" value="bHLH_dom"/>
</dbReference>
<dbReference type="PANTHER" id="PTHR23349:SF108">
    <property type="entry name" value="BHLH DOMAIN-CONTAINING PROTEIN"/>
    <property type="match status" value="1"/>
</dbReference>
<reference evidence="5" key="1">
    <citation type="submission" date="2020-04" db="EMBL/GenBank/DDBJ databases">
        <authorList>
            <person name="Alioto T."/>
            <person name="Alioto T."/>
            <person name="Gomez Garrido J."/>
        </authorList>
    </citation>
    <scope>NUCLEOTIDE SEQUENCE</scope>
    <source>
        <strain evidence="5">A484AB</strain>
    </source>
</reference>
<dbReference type="AlphaFoldDB" id="A0A6S7IAU4"/>
<organism evidence="5 6">
    <name type="scientific">Paramuricea clavata</name>
    <name type="common">Red gorgonian</name>
    <name type="synonym">Violescent sea-whip</name>
    <dbReference type="NCBI Taxonomy" id="317549"/>
    <lineage>
        <taxon>Eukaryota</taxon>
        <taxon>Metazoa</taxon>
        <taxon>Cnidaria</taxon>
        <taxon>Anthozoa</taxon>
        <taxon>Octocorallia</taxon>
        <taxon>Malacalcyonacea</taxon>
        <taxon>Plexauridae</taxon>
        <taxon>Paramuricea</taxon>
    </lineage>
</organism>
<dbReference type="SMART" id="SM00353">
    <property type="entry name" value="HLH"/>
    <property type="match status" value="1"/>
</dbReference>
<dbReference type="GO" id="GO:0000981">
    <property type="term" value="F:DNA-binding transcription factor activity, RNA polymerase II-specific"/>
    <property type="evidence" value="ECO:0007669"/>
    <property type="project" value="TreeGrafter"/>
</dbReference>
<keyword evidence="3" id="KW-0238">DNA-binding</keyword>
<gene>
    <name evidence="5" type="ORF">PACLA_8A001694</name>
</gene>
<evidence type="ECO:0000256" key="4">
    <source>
        <dbReference type="ARBA" id="ARBA00023242"/>
    </source>
</evidence>
<dbReference type="EMBL" id="CACRXK020003994">
    <property type="protein sequence ID" value="CAB4001068.1"/>
    <property type="molecule type" value="Genomic_DNA"/>
</dbReference>
<keyword evidence="4" id="KW-0539">Nucleus</keyword>
<dbReference type="GO" id="GO:0046983">
    <property type="term" value="F:protein dimerization activity"/>
    <property type="evidence" value="ECO:0007669"/>
    <property type="project" value="InterPro"/>
</dbReference>
<evidence type="ECO:0000256" key="1">
    <source>
        <dbReference type="ARBA" id="ARBA00004123"/>
    </source>
</evidence>
<dbReference type="GO" id="GO:0000977">
    <property type="term" value="F:RNA polymerase II transcription regulatory region sequence-specific DNA binding"/>
    <property type="evidence" value="ECO:0007669"/>
    <property type="project" value="TreeGrafter"/>
</dbReference>
<dbReference type="InterPro" id="IPR050283">
    <property type="entry name" value="E-box_TF_Regulators"/>
</dbReference>
<dbReference type="FunFam" id="4.10.280.10:FF:000029">
    <property type="entry name" value="Achaete-scute family bHLH transcription factor 1"/>
    <property type="match status" value="1"/>
</dbReference>
<evidence type="ECO:0000256" key="3">
    <source>
        <dbReference type="ARBA" id="ARBA00023125"/>
    </source>
</evidence>
<keyword evidence="6" id="KW-1185">Reference proteome</keyword>
<dbReference type="OrthoDB" id="5970049at2759"/>
<comment type="subcellular location">
    <subcellularLocation>
        <location evidence="1">Nucleus</location>
    </subcellularLocation>
</comment>
<dbReference type="PROSITE" id="PS50888">
    <property type="entry name" value="BHLH"/>
    <property type="match status" value="1"/>
</dbReference>
<accession>A0A6S7IAU4</accession>